<dbReference type="AlphaFoldDB" id="A0A916U6Y1"/>
<reference evidence="2" key="2">
    <citation type="submission" date="2020-09" db="EMBL/GenBank/DDBJ databases">
        <authorList>
            <person name="Sun Q."/>
            <person name="Zhou Y."/>
        </authorList>
    </citation>
    <scope>NUCLEOTIDE SEQUENCE</scope>
    <source>
        <strain evidence="2">CGMCC 1.12919</strain>
    </source>
</reference>
<evidence type="ECO:0008006" key="4">
    <source>
        <dbReference type="Google" id="ProtNLM"/>
    </source>
</evidence>
<evidence type="ECO:0000256" key="1">
    <source>
        <dbReference type="SAM" id="MobiDB-lite"/>
    </source>
</evidence>
<dbReference type="Proteomes" id="UP000637002">
    <property type="component" value="Unassembled WGS sequence"/>
</dbReference>
<dbReference type="EMBL" id="BMGG01000003">
    <property type="protein sequence ID" value="GGC61466.1"/>
    <property type="molecule type" value="Genomic_DNA"/>
</dbReference>
<reference evidence="2" key="1">
    <citation type="journal article" date="2014" name="Int. J. Syst. Evol. Microbiol.">
        <title>Complete genome sequence of Corynebacterium casei LMG S-19264T (=DSM 44701T), isolated from a smear-ripened cheese.</title>
        <authorList>
            <consortium name="US DOE Joint Genome Institute (JGI-PGF)"/>
            <person name="Walter F."/>
            <person name="Albersmeier A."/>
            <person name="Kalinowski J."/>
            <person name="Ruckert C."/>
        </authorList>
    </citation>
    <scope>NUCLEOTIDE SEQUENCE</scope>
    <source>
        <strain evidence="2">CGMCC 1.12919</strain>
    </source>
</reference>
<evidence type="ECO:0000313" key="3">
    <source>
        <dbReference type="Proteomes" id="UP000637002"/>
    </source>
</evidence>
<sequence length="62" mass="6760">MTGDIRTSGGQERDALTGAGYDVDGFAERHGITTAKARELIQRFGHDRAKLEAEAAKLKTDR</sequence>
<proteinExistence type="predicted"/>
<comment type="caution">
    <text evidence="2">The sequence shown here is derived from an EMBL/GenBank/DDBJ whole genome shotgun (WGS) entry which is preliminary data.</text>
</comment>
<dbReference type="RefSeq" id="WP_188609006.1">
    <property type="nucleotide sequence ID" value="NZ_BMGG01000003.1"/>
</dbReference>
<accession>A0A916U6Y1</accession>
<name>A0A916U6Y1_9HYPH</name>
<organism evidence="2 3">
    <name type="scientific">Chelatococcus reniformis</name>
    <dbReference type="NCBI Taxonomy" id="1494448"/>
    <lineage>
        <taxon>Bacteria</taxon>
        <taxon>Pseudomonadati</taxon>
        <taxon>Pseudomonadota</taxon>
        <taxon>Alphaproteobacteria</taxon>
        <taxon>Hyphomicrobiales</taxon>
        <taxon>Chelatococcaceae</taxon>
        <taxon>Chelatococcus</taxon>
    </lineage>
</organism>
<gene>
    <name evidence="2" type="ORF">GCM10010994_20060</name>
</gene>
<keyword evidence="3" id="KW-1185">Reference proteome</keyword>
<protein>
    <recommendedName>
        <fullName evidence="4">DUF3606 domain-containing protein</fullName>
    </recommendedName>
</protein>
<feature type="region of interest" description="Disordered" evidence="1">
    <location>
        <begin position="1"/>
        <end position="20"/>
    </location>
</feature>
<evidence type="ECO:0000313" key="2">
    <source>
        <dbReference type="EMBL" id="GGC61466.1"/>
    </source>
</evidence>